<name>A0AAU8XS62_LACHE</name>
<keyword evidence="2" id="KW-0732">Signal</keyword>
<feature type="compositionally biased region" description="Low complexity" evidence="1">
    <location>
        <begin position="169"/>
        <end position="194"/>
    </location>
</feature>
<gene>
    <name evidence="4" type="ORF">Lh8105_01140</name>
</gene>
<feature type="compositionally biased region" description="Low complexity" evidence="1">
    <location>
        <begin position="285"/>
        <end position="308"/>
    </location>
</feature>
<feature type="region of interest" description="Disordered" evidence="1">
    <location>
        <begin position="125"/>
        <end position="194"/>
    </location>
</feature>
<evidence type="ECO:0000259" key="3">
    <source>
        <dbReference type="Pfam" id="PF03217"/>
    </source>
</evidence>
<evidence type="ECO:0000313" key="5">
    <source>
        <dbReference type="Proteomes" id="UP000234562"/>
    </source>
</evidence>
<protein>
    <submittedName>
        <fullName evidence="4">Cell separation protein</fullName>
    </submittedName>
</protein>
<dbReference type="AlphaFoldDB" id="A0AAU8XS62"/>
<feature type="signal peptide" evidence="2">
    <location>
        <begin position="1"/>
        <end position="24"/>
    </location>
</feature>
<feature type="domain" description="S-layer protein C-terminal" evidence="3">
    <location>
        <begin position="192"/>
        <end position="257"/>
    </location>
</feature>
<dbReference type="Pfam" id="PF03217">
    <property type="entry name" value="SlpA"/>
    <property type="match status" value="2"/>
</dbReference>
<evidence type="ECO:0000313" key="4">
    <source>
        <dbReference type="EMBL" id="AUI73595.1"/>
    </source>
</evidence>
<dbReference type="Proteomes" id="UP000234562">
    <property type="component" value="Chromosome"/>
</dbReference>
<dbReference type="EMBL" id="CP015496">
    <property type="protein sequence ID" value="AUI73595.1"/>
    <property type="molecule type" value="Genomic_DNA"/>
</dbReference>
<feature type="chain" id="PRO_5043336354" evidence="2">
    <location>
        <begin position="25"/>
        <end position="383"/>
    </location>
</feature>
<organism evidence="4 5">
    <name type="scientific">Lactobacillus helveticus</name>
    <name type="common">Lactobacillus suntoryeus</name>
    <dbReference type="NCBI Taxonomy" id="1587"/>
    <lineage>
        <taxon>Bacteria</taxon>
        <taxon>Bacillati</taxon>
        <taxon>Bacillota</taxon>
        <taxon>Bacilli</taxon>
        <taxon>Lactobacillales</taxon>
        <taxon>Lactobacillaceae</taxon>
        <taxon>Lactobacillus</taxon>
    </lineage>
</organism>
<evidence type="ECO:0000256" key="2">
    <source>
        <dbReference type="SAM" id="SignalP"/>
    </source>
</evidence>
<sequence length="383" mass="41224">MKLSHKLVLVSAAVLMGVSPVVGMANSASVQAAPIAHAKGVHNTYGKNSRVKMTKTMKFVDRYGKKTSKTATKGGHYTIWNVKNINGEVYYSIQTDLKHWIPAAATEGTVTYKSGNTTYTLKSNGKKVVTSTSTAKSTKKSAKKVVKKTTKKTAIKSESKKDSKKTTTKKSASTRKSTSKKTASSKKTTSKKTTSNTIKLIHNAYVYDKNGKRLKTYMGSAKYTTIAKGVTVNSNGTKTIDGVLYYSLGGGAYIKAANVDDKAANVDDKAANVDDKAANVDDKAATSSSTEKTSSKTTSKKNTSSEKNTSSDEESEDSTSVKLIHNAYVYDENGKRVKNYLGTSYIGKGVTVKGLGTKTIKGTKYYALKPNHYYVKGSDVTVK</sequence>
<evidence type="ECO:0000256" key="1">
    <source>
        <dbReference type="SAM" id="MobiDB-lite"/>
    </source>
</evidence>
<feature type="region of interest" description="Disordered" evidence="1">
    <location>
        <begin position="279"/>
        <end position="318"/>
    </location>
</feature>
<reference evidence="5" key="1">
    <citation type="submission" date="2016-05" db="EMBL/GenBank/DDBJ databases">
        <title>Genome sequence of Lactobacillus helveticus FAM8105.</title>
        <authorList>
            <person name="Ahrens C."/>
            <person name="Schmid M."/>
        </authorList>
    </citation>
    <scope>NUCLEOTIDE SEQUENCE [LARGE SCALE GENOMIC DNA]</scope>
    <source>
        <strain evidence="5">FAM8105</strain>
    </source>
</reference>
<feature type="compositionally biased region" description="Basic residues" evidence="1">
    <location>
        <begin position="137"/>
        <end position="154"/>
    </location>
</feature>
<feature type="compositionally biased region" description="Basic and acidic residues" evidence="1">
    <location>
        <begin position="155"/>
        <end position="165"/>
    </location>
</feature>
<dbReference type="InterPro" id="IPR024968">
    <property type="entry name" value="SlpA_C_lactobacillus"/>
</dbReference>
<proteinExistence type="predicted"/>
<accession>A0AAU8XS62</accession>
<feature type="domain" description="S-layer protein C-terminal" evidence="3">
    <location>
        <begin position="319"/>
        <end position="376"/>
    </location>
</feature>
<feature type="compositionally biased region" description="Low complexity" evidence="1">
    <location>
        <begin position="126"/>
        <end position="136"/>
    </location>
</feature>